<dbReference type="Pfam" id="PF13692">
    <property type="entry name" value="Glyco_trans_1_4"/>
    <property type="match status" value="1"/>
</dbReference>
<feature type="domain" description="Glycosyltransferase subfamily 4-like N-terminal" evidence="1">
    <location>
        <begin position="14"/>
        <end position="161"/>
    </location>
</feature>
<name>A0ABW8KAQ0_9GAMM</name>
<evidence type="ECO:0000259" key="1">
    <source>
        <dbReference type="Pfam" id="PF13439"/>
    </source>
</evidence>
<dbReference type="RefSeq" id="WP_379983391.1">
    <property type="nucleotide sequence ID" value="NZ_JADIKD010000012.1"/>
</dbReference>
<comment type="caution">
    <text evidence="2">The sequence shown here is derived from an EMBL/GenBank/DDBJ whole genome shotgun (WGS) entry which is preliminary data.</text>
</comment>
<evidence type="ECO:0000313" key="2">
    <source>
        <dbReference type="EMBL" id="MFK2918983.1"/>
    </source>
</evidence>
<evidence type="ECO:0000313" key="3">
    <source>
        <dbReference type="Proteomes" id="UP001620408"/>
    </source>
</evidence>
<proteinExistence type="predicted"/>
<sequence>MKFLFVGTNPENTGGATHFVALAQALIESGHEVHVVTCAGGLIAQSLAQSSASLHYAAFRNAFDARGCRDVLAVAKQVRPHWLVGNFGKEYWPLVIIGRWLRVPVALFRHRTPPMKRLSAYGIPRLATRFFAVSEYARQAYLDRGIPDALVHVLYNPVNLSKCLPDPARCCAIRHALGISDDAIVLGYAGRMHGGKGIFTLIEAATAAMAEEPRLHCLWLGDGPEAAALRARAAAGPKADRHHFLGWIHDVGSYYSAMSVLAFPSIASETFGRVSIEAQAAGVPVIASQVGGVPETLHAGVTGLLLPPGDVESWRNAITMMCNEDFRRPMAEAARPYVQERFSTKVIAEAFVRKLTS</sequence>
<dbReference type="Pfam" id="PF13439">
    <property type="entry name" value="Glyco_transf_4"/>
    <property type="match status" value="1"/>
</dbReference>
<protein>
    <submittedName>
        <fullName evidence="2">Glycosyltransferase family 4 protein</fullName>
    </submittedName>
</protein>
<organism evidence="2 3">
    <name type="scientific">Dyella koreensis</name>
    <dbReference type="NCBI Taxonomy" id="311235"/>
    <lineage>
        <taxon>Bacteria</taxon>
        <taxon>Pseudomonadati</taxon>
        <taxon>Pseudomonadota</taxon>
        <taxon>Gammaproteobacteria</taxon>
        <taxon>Lysobacterales</taxon>
        <taxon>Rhodanobacteraceae</taxon>
        <taxon>Dyella</taxon>
    </lineage>
</organism>
<gene>
    <name evidence="2" type="ORF">ISS97_17055</name>
</gene>
<accession>A0ABW8KAQ0</accession>
<dbReference type="Gene3D" id="3.40.50.2000">
    <property type="entry name" value="Glycogen Phosphorylase B"/>
    <property type="match status" value="2"/>
</dbReference>
<dbReference type="PANTHER" id="PTHR12526">
    <property type="entry name" value="GLYCOSYLTRANSFERASE"/>
    <property type="match status" value="1"/>
</dbReference>
<reference evidence="2 3" key="1">
    <citation type="submission" date="2020-10" db="EMBL/GenBank/DDBJ databases">
        <title>Phylogeny of dyella-like bacteria.</title>
        <authorList>
            <person name="Fu J."/>
        </authorList>
    </citation>
    <scope>NUCLEOTIDE SEQUENCE [LARGE SCALE GENOMIC DNA]</scope>
    <source>
        <strain evidence="2 3">BB4</strain>
    </source>
</reference>
<dbReference type="InterPro" id="IPR028098">
    <property type="entry name" value="Glyco_trans_4-like_N"/>
</dbReference>
<dbReference type="Proteomes" id="UP001620408">
    <property type="component" value="Unassembled WGS sequence"/>
</dbReference>
<dbReference type="SUPFAM" id="SSF53756">
    <property type="entry name" value="UDP-Glycosyltransferase/glycogen phosphorylase"/>
    <property type="match status" value="1"/>
</dbReference>
<keyword evidence="3" id="KW-1185">Reference proteome</keyword>
<dbReference type="EMBL" id="JADIKD010000012">
    <property type="protein sequence ID" value="MFK2918983.1"/>
    <property type="molecule type" value="Genomic_DNA"/>
</dbReference>
<dbReference type="CDD" id="cd03801">
    <property type="entry name" value="GT4_PimA-like"/>
    <property type="match status" value="1"/>
</dbReference>